<comment type="caution">
    <text evidence="15">The sequence shown here is derived from an EMBL/GenBank/DDBJ whole genome shotgun (WGS) entry which is preliminary data.</text>
</comment>
<dbReference type="PANTHER" id="PTHR32472">
    <property type="entry name" value="DNA REPAIR PROTEIN RADA"/>
    <property type="match status" value="1"/>
</dbReference>
<dbReference type="EMBL" id="BSDR01000001">
    <property type="protein sequence ID" value="GLI34177.1"/>
    <property type="molecule type" value="Genomic_DNA"/>
</dbReference>
<name>A0A9W6D148_9BACT</name>
<dbReference type="Proteomes" id="UP001144372">
    <property type="component" value="Unassembled WGS sequence"/>
</dbReference>
<evidence type="ECO:0000256" key="9">
    <source>
        <dbReference type="ARBA" id="ARBA00023125"/>
    </source>
</evidence>
<evidence type="ECO:0000256" key="2">
    <source>
        <dbReference type="ARBA" id="ARBA00022741"/>
    </source>
</evidence>
<dbReference type="CDD" id="cd01121">
    <property type="entry name" value="RadA_SMS_N"/>
    <property type="match status" value="1"/>
</dbReference>
<feature type="region of interest" description="Lon-protease-like" evidence="11">
    <location>
        <begin position="349"/>
        <end position="451"/>
    </location>
</feature>
<accession>A0A9W6D148</accession>
<dbReference type="NCBIfam" id="TIGR00416">
    <property type="entry name" value="sms"/>
    <property type="match status" value="1"/>
</dbReference>
<dbReference type="InterPro" id="IPR041166">
    <property type="entry name" value="Rubredoxin_2"/>
</dbReference>
<keyword evidence="1 11" id="KW-0479">Metal-binding</keyword>
<keyword evidence="8 11" id="KW-0346">Stress response</keyword>
<keyword evidence="16" id="KW-1185">Reference proteome</keyword>
<dbReference type="GO" id="GO:0000725">
    <property type="term" value="P:recombinational repair"/>
    <property type="evidence" value="ECO:0007669"/>
    <property type="project" value="UniProtKB-UniRule"/>
</dbReference>
<dbReference type="SUPFAM" id="SSF52540">
    <property type="entry name" value="P-loop containing nucleoside triphosphate hydrolases"/>
    <property type="match status" value="1"/>
</dbReference>
<dbReference type="GO" id="GO:0004176">
    <property type="term" value="F:ATP-dependent peptidase activity"/>
    <property type="evidence" value="ECO:0007669"/>
    <property type="project" value="InterPro"/>
</dbReference>
<keyword evidence="9 11" id="KW-0238">DNA-binding</keyword>
<comment type="function">
    <text evidence="11">Plays a role in repairing double-strand DNA breaks, probably involving stabilizing or processing branched DNA or blocked replication forks.</text>
</comment>
<evidence type="ECO:0000256" key="3">
    <source>
        <dbReference type="ARBA" id="ARBA00022763"/>
    </source>
</evidence>
<dbReference type="InterPro" id="IPR008269">
    <property type="entry name" value="Lon_proteolytic"/>
</dbReference>
<dbReference type="Gene3D" id="3.40.50.300">
    <property type="entry name" value="P-loop containing nucleotide triphosphate hydrolases"/>
    <property type="match status" value="1"/>
</dbReference>
<evidence type="ECO:0000256" key="7">
    <source>
        <dbReference type="ARBA" id="ARBA00022840"/>
    </source>
</evidence>
<keyword evidence="6 13" id="KW-0862">Zinc</keyword>
<dbReference type="GO" id="GO:0005829">
    <property type="term" value="C:cytosol"/>
    <property type="evidence" value="ECO:0007669"/>
    <property type="project" value="TreeGrafter"/>
</dbReference>
<dbReference type="SMART" id="SM00382">
    <property type="entry name" value="AAA"/>
    <property type="match status" value="1"/>
</dbReference>
<dbReference type="HAMAP" id="MF_01498">
    <property type="entry name" value="RadA_bact"/>
    <property type="match status" value="1"/>
</dbReference>
<evidence type="ECO:0000256" key="13">
    <source>
        <dbReference type="RuleBase" id="RU003555"/>
    </source>
</evidence>
<comment type="similarity">
    <text evidence="11 13">Belongs to the RecA family. RadA subfamily.</text>
</comment>
<evidence type="ECO:0000313" key="16">
    <source>
        <dbReference type="Proteomes" id="UP001144372"/>
    </source>
</evidence>
<feature type="domain" description="RecA family profile 1" evidence="14">
    <location>
        <begin position="65"/>
        <end position="213"/>
    </location>
</feature>
<dbReference type="AlphaFoldDB" id="A0A9W6D148"/>
<keyword evidence="10 11" id="KW-0234">DNA repair</keyword>
<dbReference type="SUPFAM" id="SSF54211">
    <property type="entry name" value="Ribosomal protein S5 domain 2-like"/>
    <property type="match status" value="1"/>
</dbReference>
<dbReference type="Pfam" id="PF13481">
    <property type="entry name" value="AAA_25"/>
    <property type="match status" value="1"/>
</dbReference>
<dbReference type="Pfam" id="PF18073">
    <property type="entry name" value="Zn_ribbon_LapB"/>
    <property type="match status" value="1"/>
</dbReference>
<protein>
    <recommendedName>
        <fullName evidence="11 12">DNA repair protein RadA</fullName>
    </recommendedName>
</protein>
<dbReference type="PROSITE" id="PS50162">
    <property type="entry name" value="RECA_2"/>
    <property type="match status" value="1"/>
</dbReference>
<feature type="binding site" evidence="11">
    <location>
        <begin position="94"/>
        <end position="101"/>
    </location>
    <ligand>
        <name>ATP</name>
        <dbReference type="ChEBI" id="CHEBI:30616"/>
    </ligand>
</feature>
<comment type="domain">
    <text evidence="11">The middle region has homology to RecA with ATPase motifs including the RadA KNRFG motif, while the C-terminus is homologous to Lon protease.</text>
</comment>
<evidence type="ECO:0000256" key="5">
    <source>
        <dbReference type="ARBA" id="ARBA00022801"/>
    </source>
</evidence>
<dbReference type="InterPro" id="IPR004504">
    <property type="entry name" value="DNA_repair_RadA"/>
</dbReference>
<dbReference type="Pfam" id="PF05362">
    <property type="entry name" value="Lon_C"/>
    <property type="match status" value="1"/>
</dbReference>
<sequence>MADQKTIYRCQQCGYVSPKWLGRCPECRSWESLVEEIAFRKTGKDIVGGSSQNCPVALIDIPSETEARILSGIGEWDRVLGGGLIPGSLVLVAGDPGIGKSTLLLQVLARLSEEKQVLYVSGEESPQQLKVRAMRLGVESPSLYVYSETLLEAVLDAVGKRTPDILVIDSIQTVHTRALDVAPGSVSQVRECAARLMRAAKESRVSIFVVGHVTKEGSIAGPRALEHLVDTVLYLEGDRTHTFRLLRAVKNRYGSTNEVGVFEMKEVGLEEVPNPSKLLLAERPTGVSGSVVACSVEGTRPLLVELQALVSATGWLQPRRTSMGVDSNRLSLLLAVLEKKLGLNFTQQDVFVNVAGGVRLLEPASDLAMTTALMSTYLDRPLPSELVVWGEVGLAGEVRGVGHSALRALEAQKLGFSKCLVPKSNAERLSQELEIECMGVKSLQDVLKLLF</sequence>
<comment type="function">
    <text evidence="13">DNA-dependent ATPase involved in processing of recombination intermediates, plays a role in repairing DNA breaks. Stimulates the branch migration of RecA-mediated strand transfer reactions, allowing the 3' invading strand to extend heteroduplex DNA faster. Binds ssDNA in the presence of ADP but not other nucleotides, has ATPase activity that is stimulated by ssDNA and various branched DNA structures, but inhibited by SSB. Does not have RecA's homology-searching function.</text>
</comment>
<dbReference type="InterPro" id="IPR003593">
    <property type="entry name" value="AAA+_ATPase"/>
</dbReference>
<dbReference type="GO" id="GO:0140664">
    <property type="term" value="F:ATP-dependent DNA damage sensor activity"/>
    <property type="evidence" value="ECO:0007669"/>
    <property type="project" value="InterPro"/>
</dbReference>
<keyword evidence="3 11" id="KW-0227">DNA damage</keyword>
<keyword evidence="5" id="KW-0378">Hydrolase</keyword>
<dbReference type="PANTHER" id="PTHR32472:SF10">
    <property type="entry name" value="DNA REPAIR PROTEIN RADA-LIKE PROTEIN"/>
    <property type="match status" value="1"/>
</dbReference>
<dbReference type="PRINTS" id="PR01874">
    <property type="entry name" value="DNAREPAIRADA"/>
</dbReference>
<keyword evidence="4 13" id="KW-0863">Zinc-finger</keyword>
<evidence type="ECO:0000256" key="11">
    <source>
        <dbReference type="HAMAP-Rule" id="MF_01498"/>
    </source>
</evidence>
<dbReference type="InterPro" id="IPR027417">
    <property type="entry name" value="P-loop_NTPase"/>
</dbReference>
<dbReference type="InterPro" id="IPR020588">
    <property type="entry name" value="RecA_ATP-bd"/>
</dbReference>
<evidence type="ECO:0000313" key="15">
    <source>
        <dbReference type="EMBL" id="GLI34177.1"/>
    </source>
</evidence>
<evidence type="ECO:0000259" key="14">
    <source>
        <dbReference type="PROSITE" id="PS50162"/>
    </source>
</evidence>
<dbReference type="GO" id="GO:0005524">
    <property type="term" value="F:ATP binding"/>
    <property type="evidence" value="ECO:0007669"/>
    <property type="project" value="UniProtKB-UniRule"/>
</dbReference>
<evidence type="ECO:0000256" key="10">
    <source>
        <dbReference type="ARBA" id="ARBA00023204"/>
    </source>
</evidence>
<dbReference type="GO" id="GO:0008270">
    <property type="term" value="F:zinc ion binding"/>
    <property type="evidence" value="ECO:0007669"/>
    <property type="project" value="UniProtKB-KW"/>
</dbReference>
<dbReference type="FunFam" id="3.40.50.300:FF:000050">
    <property type="entry name" value="DNA repair protein RadA"/>
    <property type="match status" value="1"/>
</dbReference>
<dbReference type="GO" id="GO:0006508">
    <property type="term" value="P:proteolysis"/>
    <property type="evidence" value="ECO:0007669"/>
    <property type="project" value="InterPro"/>
</dbReference>
<dbReference type="InterPro" id="IPR014721">
    <property type="entry name" value="Ribsml_uS5_D2-typ_fold_subgr"/>
</dbReference>
<reference evidence="15" key="1">
    <citation type="submission" date="2022-12" db="EMBL/GenBank/DDBJ databases">
        <title>Reference genome sequencing for broad-spectrum identification of bacterial and archaeal isolates by mass spectrometry.</title>
        <authorList>
            <person name="Sekiguchi Y."/>
            <person name="Tourlousse D.M."/>
        </authorList>
    </citation>
    <scope>NUCLEOTIDE SEQUENCE</scope>
    <source>
        <strain evidence="15">ASRB1</strain>
    </source>
</reference>
<organism evidence="15 16">
    <name type="scientific">Desulforhabdus amnigena</name>
    <dbReference type="NCBI Taxonomy" id="40218"/>
    <lineage>
        <taxon>Bacteria</taxon>
        <taxon>Pseudomonadati</taxon>
        <taxon>Thermodesulfobacteriota</taxon>
        <taxon>Syntrophobacteria</taxon>
        <taxon>Syntrophobacterales</taxon>
        <taxon>Syntrophobacteraceae</taxon>
        <taxon>Desulforhabdus</taxon>
    </lineage>
</organism>
<evidence type="ECO:0000256" key="8">
    <source>
        <dbReference type="ARBA" id="ARBA00023016"/>
    </source>
</evidence>
<evidence type="ECO:0000256" key="6">
    <source>
        <dbReference type="ARBA" id="ARBA00022833"/>
    </source>
</evidence>
<evidence type="ECO:0000256" key="1">
    <source>
        <dbReference type="ARBA" id="ARBA00022723"/>
    </source>
</evidence>
<keyword evidence="2 11" id="KW-0547">Nucleotide-binding</keyword>
<dbReference type="GO" id="GO:0003684">
    <property type="term" value="F:damaged DNA binding"/>
    <property type="evidence" value="ECO:0007669"/>
    <property type="project" value="InterPro"/>
</dbReference>
<dbReference type="GO" id="GO:0004252">
    <property type="term" value="F:serine-type endopeptidase activity"/>
    <property type="evidence" value="ECO:0007669"/>
    <property type="project" value="InterPro"/>
</dbReference>
<gene>
    <name evidence="11 15" type="primary">radA</name>
    <name evidence="15" type="ORF">DAMNIGENAA_16100</name>
</gene>
<keyword evidence="7 11" id="KW-0067">ATP-binding</keyword>
<dbReference type="RefSeq" id="WP_281793439.1">
    <property type="nucleotide sequence ID" value="NZ_BSDR01000001.1"/>
</dbReference>
<evidence type="ECO:0000256" key="12">
    <source>
        <dbReference type="NCBIfam" id="TIGR00416"/>
    </source>
</evidence>
<dbReference type="Gene3D" id="3.30.230.10">
    <property type="match status" value="1"/>
</dbReference>
<dbReference type="InterPro" id="IPR020568">
    <property type="entry name" value="Ribosomal_Su5_D2-typ_SF"/>
</dbReference>
<feature type="short sequence motif" description="RadA KNRFG motif" evidence="11">
    <location>
        <begin position="250"/>
        <end position="254"/>
    </location>
</feature>
<evidence type="ECO:0000256" key="4">
    <source>
        <dbReference type="ARBA" id="ARBA00022771"/>
    </source>
</evidence>
<proteinExistence type="inferred from homology"/>